<name>A0A419W9Q6_9BACT</name>
<evidence type="ECO:0000256" key="3">
    <source>
        <dbReference type="ARBA" id="ARBA00022605"/>
    </source>
</evidence>
<keyword evidence="3" id="KW-0028">Amino-acid biosynthesis</keyword>
<dbReference type="PANTHER" id="PTHR46832">
    <property type="entry name" value="5'-METHYLTHIOADENOSINE/S-ADENOSYLHOMOCYSTEINE NUCLEOSIDASE"/>
    <property type="match status" value="1"/>
</dbReference>
<dbReference type="Pfam" id="PF01048">
    <property type="entry name" value="PNP_UDP_1"/>
    <property type="match status" value="1"/>
</dbReference>
<dbReference type="NCBIfam" id="NF004079">
    <property type="entry name" value="PRK05584.1"/>
    <property type="match status" value="1"/>
</dbReference>
<organism evidence="7 8">
    <name type="scientific">Mangrovibacterium diazotrophicum</name>
    <dbReference type="NCBI Taxonomy" id="1261403"/>
    <lineage>
        <taxon>Bacteria</taxon>
        <taxon>Pseudomonadati</taxon>
        <taxon>Bacteroidota</taxon>
        <taxon>Bacteroidia</taxon>
        <taxon>Marinilabiliales</taxon>
        <taxon>Prolixibacteraceae</taxon>
        <taxon>Mangrovibacterium</taxon>
    </lineage>
</organism>
<dbReference type="GO" id="GO:0019509">
    <property type="term" value="P:L-methionine salvage from methylthioadenosine"/>
    <property type="evidence" value="ECO:0007669"/>
    <property type="project" value="UniProtKB-UniPathway"/>
</dbReference>
<reference evidence="7 8" key="1">
    <citation type="submission" date="2018-09" db="EMBL/GenBank/DDBJ databases">
        <title>Genomic Encyclopedia of Archaeal and Bacterial Type Strains, Phase II (KMG-II): from individual species to whole genera.</title>
        <authorList>
            <person name="Goeker M."/>
        </authorList>
    </citation>
    <scope>NUCLEOTIDE SEQUENCE [LARGE SCALE GENOMIC DNA]</scope>
    <source>
        <strain evidence="7 8">DSM 27148</strain>
    </source>
</reference>
<dbReference type="SUPFAM" id="SSF53167">
    <property type="entry name" value="Purine and uridine phosphorylases"/>
    <property type="match status" value="1"/>
</dbReference>
<dbReference type="UniPathway" id="UPA00904">
    <property type="reaction ID" value="UER00871"/>
</dbReference>
<evidence type="ECO:0000256" key="5">
    <source>
        <dbReference type="ARBA" id="ARBA00023167"/>
    </source>
</evidence>
<dbReference type="InterPro" id="IPR010049">
    <property type="entry name" value="MTA_SAH_Nsdase"/>
</dbReference>
<evidence type="ECO:0000256" key="2">
    <source>
        <dbReference type="ARBA" id="ARBA00011974"/>
    </source>
</evidence>
<dbReference type="InterPro" id="IPR035994">
    <property type="entry name" value="Nucleoside_phosphorylase_sf"/>
</dbReference>
<dbReference type="PANTHER" id="PTHR46832:SF1">
    <property type="entry name" value="5'-METHYLTHIOADENOSINE_S-ADENOSYLHOMOCYSTEINE NUCLEOSIDASE"/>
    <property type="match status" value="1"/>
</dbReference>
<dbReference type="EC" id="3.2.2.9" evidence="2"/>
<dbReference type="GO" id="GO:0019284">
    <property type="term" value="P:L-methionine salvage from S-adenosylmethionine"/>
    <property type="evidence" value="ECO:0007669"/>
    <property type="project" value="TreeGrafter"/>
</dbReference>
<dbReference type="GO" id="GO:0005829">
    <property type="term" value="C:cytosol"/>
    <property type="evidence" value="ECO:0007669"/>
    <property type="project" value="TreeGrafter"/>
</dbReference>
<keyword evidence="8" id="KW-1185">Reference proteome</keyword>
<keyword evidence="5" id="KW-0486">Methionine biosynthesis</keyword>
<dbReference type="AlphaFoldDB" id="A0A419W9Q6"/>
<comment type="caution">
    <text evidence="7">The sequence shown here is derived from an EMBL/GenBank/DDBJ whole genome shotgun (WGS) entry which is preliminary data.</text>
</comment>
<dbReference type="Gene3D" id="3.40.50.1580">
    <property type="entry name" value="Nucleoside phosphorylase domain"/>
    <property type="match status" value="1"/>
</dbReference>
<dbReference type="EMBL" id="RAPN01000001">
    <property type="protein sequence ID" value="RKD92154.1"/>
    <property type="molecule type" value="Genomic_DNA"/>
</dbReference>
<evidence type="ECO:0000313" key="8">
    <source>
        <dbReference type="Proteomes" id="UP000283387"/>
    </source>
</evidence>
<evidence type="ECO:0000259" key="6">
    <source>
        <dbReference type="Pfam" id="PF01048"/>
    </source>
</evidence>
<accession>A0A419W9Q6</accession>
<evidence type="ECO:0000256" key="4">
    <source>
        <dbReference type="ARBA" id="ARBA00022801"/>
    </source>
</evidence>
<dbReference type="InterPro" id="IPR000845">
    <property type="entry name" value="Nucleoside_phosphorylase_d"/>
</dbReference>
<evidence type="ECO:0000313" key="7">
    <source>
        <dbReference type="EMBL" id="RKD92154.1"/>
    </source>
</evidence>
<gene>
    <name evidence="7" type="ORF">BC643_2524</name>
</gene>
<dbReference type="Proteomes" id="UP000283387">
    <property type="component" value="Unassembled WGS sequence"/>
</dbReference>
<evidence type="ECO:0000256" key="1">
    <source>
        <dbReference type="ARBA" id="ARBA00004945"/>
    </source>
</evidence>
<dbReference type="GO" id="GO:0008930">
    <property type="term" value="F:methylthioadenosine nucleosidase activity"/>
    <property type="evidence" value="ECO:0007669"/>
    <property type="project" value="InterPro"/>
</dbReference>
<comment type="pathway">
    <text evidence="1">Amino-acid biosynthesis; L-methionine biosynthesis via salvage pathway; S-methyl-5-thio-alpha-D-ribose 1-phosphate from S-methyl-5'-thioadenosine (hydrolase route): step 1/2.</text>
</comment>
<protein>
    <recommendedName>
        <fullName evidence="2">adenosylhomocysteine nucleosidase</fullName>
        <ecNumber evidence="2">3.2.2.9</ecNumber>
    </recommendedName>
</protein>
<dbReference type="GO" id="GO:0008782">
    <property type="term" value="F:adenosylhomocysteine nucleosidase activity"/>
    <property type="evidence" value="ECO:0007669"/>
    <property type="project" value="UniProtKB-EC"/>
</dbReference>
<sequence>MKYINQIYLLDKQSCNKFKGYFQNHSNLVTMKTGLIGAMREEILLLEHDIQNLKVHQYGARKFYEGTIGGKEVVMCLSGWGKVAAASTATTLINVFNVDQLVFIGMAGSLMENLQIGDIVVGDQLIQHDVDLSRLDGFHGIEPPFYKKFRFPVRQAAQRRALEAVKQFTYNLHDDKYPNINKQYRPKIHIGAIGTGDQFVASQKGKDKIVERHPELYCTEMEGAAIGQVAADYNVPCSVIRIISDNADEEAHSTFAKFLFEDISKISVEIARLMFV</sequence>
<proteinExistence type="predicted"/>
<dbReference type="CDD" id="cd09008">
    <property type="entry name" value="MTAN"/>
    <property type="match status" value="1"/>
</dbReference>
<dbReference type="GO" id="GO:0009164">
    <property type="term" value="P:nucleoside catabolic process"/>
    <property type="evidence" value="ECO:0007669"/>
    <property type="project" value="InterPro"/>
</dbReference>
<dbReference type="NCBIfam" id="TIGR01704">
    <property type="entry name" value="MTA_SAH-Nsdase"/>
    <property type="match status" value="1"/>
</dbReference>
<keyword evidence="4" id="KW-0378">Hydrolase</keyword>
<feature type="domain" description="Nucleoside phosphorylase" evidence="6">
    <location>
        <begin position="33"/>
        <end position="258"/>
    </location>
</feature>